<dbReference type="Pfam" id="PF00622">
    <property type="entry name" value="SPRY"/>
    <property type="match status" value="1"/>
</dbReference>
<dbReference type="InterPro" id="IPR058030">
    <property type="entry name" value="TRIM8/14/16/25/29/45/65_CC"/>
</dbReference>
<dbReference type="GO" id="GO:0045087">
    <property type="term" value="P:innate immune response"/>
    <property type="evidence" value="ECO:0007669"/>
    <property type="project" value="UniProtKB-KW"/>
</dbReference>
<evidence type="ECO:0000256" key="8">
    <source>
        <dbReference type="SAM" id="MobiDB-lite"/>
    </source>
</evidence>
<protein>
    <submittedName>
        <fullName evidence="12">E3 ubiquitin-protein ligase TRIM39-like</fullName>
    </submittedName>
</protein>
<dbReference type="PROSITE" id="PS50119">
    <property type="entry name" value="ZF_BBOX"/>
    <property type="match status" value="1"/>
</dbReference>
<dbReference type="InterPro" id="IPR051051">
    <property type="entry name" value="E3_ubiq-ligase_TRIM/RNF"/>
</dbReference>
<keyword evidence="13" id="KW-1185">Reference proteome</keyword>
<name>A0A673ISW7_9TELE</name>
<reference evidence="12" key="1">
    <citation type="submission" date="2025-08" db="UniProtKB">
        <authorList>
            <consortium name="Ensembl"/>
        </authorList>
    </citation>
    <scope>IDENTIFICATION</scope>
</reference>
<reference evidence="12" key="2">
    <citation type="submission" date="2025-09" db="UniProtKB">
        <authorList>
            <consortium name="Ensembl"/>
        </authorList>
    </citation>
    <scope>IDENTIFICATION</scope>
</reference>
<dbReference type="InterPro" id="IPR000315">
    <property type="entry name" value="Znf_B-box"/>
</dbReference>
<dbReference type="GO" id="GO:0004842">
    <property type="term" value="F:ubiquitin-protein transferase activity"/>
    <property type="evidence" value="ECO:0007669"/>
    <property type="project" value="InterPro"/>
</dbReference>
<dbReference type="InterPro" id="IPR001841">
    <property type="entry name" value="Znf_RING"/>
</dbReference>
<dbReference type="CDD" id="cd13733">
    <property type="entry name" value="SPRY_PRY_C-I_1"/>
    <property type="match status" value="1"/>
</dbReference>
<dbReference type="Pfam" id="PF13765">
    <property type="entry name" value="PRY"/>
    <property type="match status" value="1"/>
</dbReference>
<keyword evidence="2" id="KW-0479">Metal-binding</keyword>
<feature type="domain" description="B box-type" evidence="10">
    <location>
        <begin position="152"/>
        <end position="192"/>
    </location>
</feature>
<dbReference type="Pfam" id="PF22586">
    <property type="entry name" value="ANCHR-like_BBOX"/>
    <property type="match status" value="1"/>
</dbReference>
<feature type="compositionally biased region" description="Pro residues" evidence="8">
    <location>
        <begin position="561"/>
        <end position="582"/>
    </location>
</feature>
<dbReference type="InterPro" id="IPR003877">
    <property type="entry name" value="SPRY_dom"/>
</dbReference>
<dbReference type="PROSITE" id="PS50188">
    <property type="entry name" value="B302_SPRY"/>
    <property type="match status" value="1"/>
</dbReference>
<dbReference type="Pfam" id="PF00643">
    <property type="entry name" value="zf-B_box"/>
    <property type="match status" value="1"/>
</dbReference>
<dbReference type="InterPro" id="IPR001870">
    <property type="entry name" value="B30.2/SPRY"/>
</dbReference>
<keyword evidence="7" id="KW-0175">Coiled coil</keyword>
<evidence type="ECO:0000256" key="3">
    <source>
        <dbReference type="ARBA" id="ARBA00022771"/>
    </source>
</evidence>
<keyword evidence="4" id="KW-0862">Zinc</keyword>
<dbReference type="InterPro" id="IPR017907">
    <property type="entry name" value="Znf_RING_CS"/>
</dbReference>
<dbReference type="InterPro" id="IPR006574">
    <property type="entry name" value="PRY"/>
</dbReference>
<dbReference type="InterPro" id="IPR003879">
    <property type="entry name" value="Butyrophylin_SPRY"/>
</dbReference>
<sequence length="590" mass="67164">EMHFATTLQNGPSFLSMASSSGPLNEELQCSICLDGFTDPVTTPCGHNFCRTCLNKHWTNTHICFCPLCKEKFSRRPDLKINITLREVVQHFNEKLNPGRSEVFCDFCEGIKQKAMKSCLTCQSSYCETHLEPHHRVQRLKKHTLINAVENLEDYICQKHERPLELFCRDDQMSVCLSCTEGDHRTHNTVPIEEESQQKKLVQTQAGVQQMIQDRMKKIQEIQHSVENRKVKEEEDASRIFTDLILSIQRCQSELLLMMEEQQKAAEKQAEDLIKELQQEITDLKKRNTELEQLSHTDDHLHLLLVFSFLHSHLHTKNWTEISIDSDVNVLSLHRALTQLEKTYETLNEKLCQTVDVTLDPDTAYPYLILSDDGKHVSLGDIEQDVPENPKRFDVISVLAKEGFSSGKFYYEVQVKGKTEWNLGVARESINRKETNTMAPVDGYWAVILRNENEYDACENPSVSLSLRVKPEIVGVFVDYEEGLVSFYDVESSFHIHSFTGQTFTDRLYPYFSPGLNDEGKNSKPLIISPRGRAGVVRAPAPLIADAKFLFRSGQGATGPQPLPRTTPPGPRVLPRGTPPSPLHNAVVRS</sequence>
<feature type="region of interest" description="Disordered" evidence="8">
    <location>
        <begin position="555"/>
        <end position="590"/>
    </location>
</feature>
<evidence type="ECO:0000256" key="6">
    <source>
        <dbReference type="PROSITE-ProRule" id="PRU00024"/>
    </source>
</evidence>
<dbReference type="Gene3D" id="3.30.160.60">
    <property type="entry name" value="Classic Zinc Finger"/>
    <property type="match status" value="1"/>
</dbReference>
<dbReference type="PROSITE" id="PS00518">
    <property type="entry name" value="ZF_RING_1"/>
    <property type="match status" value="1"/>
</dbReference>
<feature type="coiled-coil region" evidence="7">
    <location>
        <begin position="256"/>
        <end position="294"/>
    </location>
</feature>
<dbReference type="GO" id="GO:0008270">
    <property type="term" value="F:zinc ion binding"/>
    <property type="evidence" value="ECO:0007669"/>
    <property type="project" value="UniProtKB-KW"/>
</dbReference>
<dbReference type="Gene3D" id="4.10.830.40">
    <property type="match status" value="1"/>
</dbReference>
<evidence type="ECO:0000256" key="7">
    <source>
        <dbReference type="SAM" id="Coils"/>
    </source>
</evidence>
<feature type="domain" description="B30.2/SPRY" evidence="11">
    <location>
        <begin position="336"/>
        <end position="531"/>
    </location>
</feature>
<dbReference type="FunFam" id="2.60.120.920:FF:000004">
    <property type="entry name" value="Butyrophilin subfamily 1 member A1"/>
    <property type="match status" value="1"/>
</dbReference>
<dbReference type="SMART" id="SM00184">
    <property type="entry name" value="RING"/>
    <property type="match status" value="1"/>
</dbReference>
<keyword evidence="3 6" id="KW-0863">Zinc-finger</keyword>
<dbReference type="Pfam" id="PF25600">
    <property type="entry name" value="TRIM_CC"/>
    <property type="match status" value="1"/>
</dbReference>
<dbReference type="Gene3D" id="3.30.40.10">
    <property type="entry name" value="Zinc/RING finger domain, C3HC4 (zinc finger)"/>
    <property type="match status" value="1"/>
</dbReference>
<dbReference type="SMART" id="SM00449">
    <property type="entry name" value="SPRY"/>
    <property type="match status" value="1"/>
</dbReference>
<gene>
    <name evidence="12" type="primary">LOC107730761</name>
</gene>
<dbReference type="GO" id="GO:0005737">
    <property type="term" value="C:cytoplasm"/>
    <property type="evidence" value="ECO:0007669"/>
    <property type="project" value="UniProtKB-ARBA"/>
</dbReference>
<evidence type="ECO:0000256" key="5">
    <source>
        <dbReference type="ARBA" id="ARBA00022859"/>
    </source>
</evidence>
<dbReference type="Pfam" id="PF13445">
    <property type="entry name" value="zf-RING_UBOX"/>
    <property type="match status" value="1"/>
</dbReference>
<evidence type="ECO:0000256" key="1">
    <source>
        <dbReference type="ARBA" id="ARBA00022588"/>
    </source>
</evidence>
<keyword evidence="5" id="KW-0391">Immunity</keyword>
<evidence type="ECO:0000256" key="4">
    <source>
        <dbReference type="ARBA" id="ARBA00022833"/>
    </source>
</evidence>
<dbReference type="Ensembl" id="ENSSRHT00000041933.1">
    <property type="protein sequence ID" value="ENSSRHP00000040765.1"/>
    <property type="gene ID" value="ENSSRHG00000020730.1"/>
</dbReference>
<dbReference type="SMART" id="SM00336">
    <property type="entry name" value="BBOX"/>
    <property type="match status" value="2"/>
</dbReference>
<dbReference type="PRINTS" id="PR01407">
    <property type="entry name" value="BUTYPHLNCDUF"/>
</dbReference>
<dbReference type="SUPFAM" id="SSF49899">
    <property type="entry name" value="Concanavalin A-like lectins/glucanases"/>
    <property type="match status" value="1"/>
</dbReference>
<evidence type="ECO:0000259" key="9">
    <source>
        <dbReference type="PROSITE" id="PS50089"/>
    </source>
</evidence>
<dbReference type="CDD" id="cd19769">
    <property type="entry name" value="Bbox2_TRIM16-like"/>
    <property type="match status" value="1"/>
</dbReference>
<dbReference type="GO" id="GO:0016567">
    <property type="term" value="P:protein ubiquitination"/>
    <property type="evidence" value="ECO:0007669"/>
    <property type="project" value="InterPro"/>
</dbReference>
<dbReference type="SMART" id="SM00504">
    <property type="entry name" value="Ubox"/>
    <property type="match status" value="1"/>
</dbReference>
<evidence type="ECO:0000313" key="12">
    <source>
        <dbReference type="Ensembl" id="ENSSRHP00000040765.1"/>
    </source>
</evidence>
<accession>A0A673ISW7</accession>
<evidence type="ECO:0000259" key="10">
    <source>
        <dbReference type="PROSITE" id="PS50119"/>
    </source>
</evidence>
<dbReference type="InterPro" id="IPR043136">
    <property type="entry name" value="B30.2/SPRY_sf"/>
</dbReference>
<dbReference type="SUPFAM" id="SSF57845">
    <property type="entry name" value="B-box zinc-binding domain"/>
    <property type="match status" value="1"/>
</dbReference>
<evidence type="ECO:0000313" key="13">
    <source>
        <dbReference type="Proteomes" id="UP000472270"/>
    </source>
</evidence>
<evidence type="ECO:0000256" key="2">
    <source>
        <dbReference type="ARBA" id="ARBA00022723"/>
    </source>
</evidence>
<dbReference type="InterPro" id="IPR027370">
    <property type="entry name" value="Znf-RING_euk"/>
</dbReference>
<dbReference type="PROSITE" id="PS50089">
    <property type="entry name" value="ZF_RING_2"/>
    <property type="match status" value="1"/>
</dbReference>
<dbReference type="PANTHER" id="PTHR25465">
    <property type="entry name" value="B-BOX DOMAIN CONTAINING"/>
    <property type="match status" value="1"/>
</dbReference>
<dbReference type="Proteomes" id="UP000472270">
    <property type="component" value="Unassembled WGS sequence"/>
</dbReference>
<dbReference type="InterPro" id="IPR003613">
    <property type="entry name" value="Ubox_domain"/>
</dbReference>
<dbReference type="SMART" id="SM00589">
    <property type="entry name" value="PRY"/>
    <property type="match status" value="1"/>
</dbReference>
<dbReference type="InterPro" id="IPR013083">
    <property type="entry name" value="Znf_RING/FYVE/PHD"/>
</dbReference>
<dbReference type="PANTHER" id="PTHR25465:SF32">
    <property type="entry name" value="BLOODTHIRSTY-RELATED GENE FAMILY, MEMBER 16 ISOFORM X1-RELATED"/>
    <property type="match status" value="1"/>
</dbReference>
<proteinExistence type="predicted"/>
<evidence type="ECO:0000259" key="11">
    <source>
        <dbReference type="PROSITE" id="PS50188"/>
    </source>
</evidence>
<dbReference type="AlphaFoldDB" id="A0A673ISW7"/>
<organism evidence="12 13">
    <name type="scientific">Sinocyclocheilus rhinocerous</name>
    <dbReference type="NCBI Taxonomy" id="307959"/>
    <lineage>
        <taxon>Eukaryota</taxon>
        <taxon>Metazoa</taxon>
        <taxon>Chordata</taxon>
        <taxon>Craniata</taxon>
        <taxon>Vertebrata</taxon>
        <taxon>Euteleostomi</taxon>
        <taxon>Actinopterygii</taxon>
        <taxon>Neopterygii</taxon>
        <taxon>Teleostei</taxon>
        <taxon>Ostariophysi</taxon>
        <taxon>Cypriniformes</taxon>
        <taxon>Cyprinidae</taxon>
        <taxon>Cyprininae</taxon>
        <taxon>Sinocyclocheilus</taxon>
    </lineage>
</organism>
<keyword evidence="1" id="KW-0399">Innate immunity</keyword>
<dbReference type="Gene3D" id="2.60.120.920">
    <property type="match status" value="1"/>
</dbReference>
<dbReference type="SUPFAM" id="SSF57850">
    <property type="entry name" value="RING/U-box"/>
    <property type="match status" value="1"/>
</dbReference>
<feature type="domain" description="RING-type" evidence="9">
    <location>
        <begin position="30"/>
        <end position="70"/>
    </location>
</feature>
<dbReference type="InterPro" id="IPR013320">
    <property type="entry name" value="ConA-like_dom_sf"/>
</dbReference>